<accession>A0A917HL84</accession>
<feature type="compositionally biased region" description="Basic and acidic residues" evidence="5">
    <location>
        <begin position="26"/>
        <end position="57"/>
    </location>
</feature>
<proteinExistence type="predicted"/>
<reference evidence="7" key="2">
    <citation type="submission" date="2020-09" db="EMBL/GenBank/DDBJ databases">
        <authorList>
            <person name="Sun Q."/>
            <person name="Zhou Y."/>
        </authorList>
    </citation>
    <scope>NUCLEOTIDE SEQUENCE</scope>
    <source>
        <strain evidence="7">CGMCC 1.12195</strain>
    </source>
</reference>
<dbReference type="PANTHER" id="PTHR30329">
    <property type="entry name" value="STATOR ELEMENT OF FLAGELLAR MOTOR COMPLEX"/>
    <property type="match status" value="1"/>
</dbReference>
<dbReference type="SUPFAM" id="SSF103088">
    <property type="entry name" value="OmpA-like"/>
    <property type="match status" value="1"/>
</dbReference>
<reference evidence="7" key="1">
    <citation type="journal article" date="2014" name="Int. J. Syst. Evol. Microbiol.">
        <title>Complete genome sequence of Corynebacterium casei LMG S-19264T (=DSM 44701T), isolated from a smear-ripened cheese.</title>
        <authorList>
            <consortium name="US DOE Joint Genome Institute (JGI-PGF)"/>
            <person name="Walter F."/>
            <person name="Albersmeier A."/>
            <person name="Kalinowski J."/>
            <person name="Ruckert C."/>
        </authorList>
    </citation>
    <scope>NUCLEOTIDE SEQUENCE</scope>
    <source>
        <strain evidence="7">CGMCC 1.12195</strain>
    </source>
</reference>
<evidence type="ECO:0000256" key="3">
    <source>
        <dbReference type="ARBA" id="ARBA00023237"/>
    </source>
</evidence>
<sequence>MTFPHHVDGQILKKLAKKAEEAAERTIERRVERETEESTDKALDKVFEKDNKTKDSPNRSADQSADGMMTSGDAAVGAATTRTFASYGKFDFIPGDNVIAIEDFAQDAVGDFPAKWNTNSSGEVRTIEGREGKWLALTTKGSVTPDFITELPENFTLEFDLAVTPDYSYYDASLWISMASFSGSSGFTAWTQFGAGKKDGVVVTIHPQDAGGAAKGRSGYSFWEGGKVTMENDMGALDAFNNKDKNIVKISIWRQNQRLRFYVDETKVWDLPRAFAKDVQYNGLVFDRDGAAEGNQYLISNLRLAVGTPDTRSKLIKEGKFSTTGIYFNSGSAVIKPESYGILKEIATVLEENAAVHVSIIGYTDGDGSDELNLKLSKARAEAVKAALDGEFGISGDRMQTDGKGESEPVGDNSTPTGRAQNRRVEFIKK</sequence>
<protein>
    <recommendedName>
        <fullName evidence="6">OmpA-like domain-containing protein</fullName>
    </recommendedName>
</protein>
<feature type="region of interest" description="Disordered" evidence="5">
    <location>
        <begin position="26"/>
        <end position="68"/>
    </location>
</feature>
<dbReference type="InterPro" id="IPR006665">
    <property type="entry name" value="OmpA-like"/>
</dbReference>
<dbReference type="CDD" id="cd07185">
    <property type="entry name" value="OmpA_C-like"/>
    <property type="match status" value="1"/>
</dbReference>
<gene>
    <name evidence="7" type="ORF">GCM10007415_13230</name>
</gene>
<keyword evidence="2 4" id="KW-0472">Membrane</keyword>
<dbReference type="PROSITE" id="PS51123">
    <property type="entry name" value="OMPA_2"/>
    <property type="match status" value="1"/>
</dbReference>
<evidence type="ECO:0000256" key="1">
    <source>
        <dbReference type="ARBA" id="ARBA00004442"/>
    </source>
</evidence>
<organism evidence="7 8">
    <name type="scientific">Parapedobacter pyrenivorans</name>
    <dbReference type="NCBI Taxonomy" id="1305674"/>
    <lineage>
        <taxon>Bacteria</taxon>
        <taxon>Pseudomonadati</taxon>
        <taxon>Bacteroidota</taxon>
        <taxon>Sphingobacteriia</taxon>
        <taxon>Sphingobacteriales</taxon>
        <taxon>Sphingobacteriaceae</taxon>
        <taxon>Parapedobacter</taxon>
    </lineage>
</organism>
<dbReference type="Gene3D" id="3.30.1330.60">
    <property type="entry name" value="OmpA-like domain"/>
    <property type="match status" value="1"/>
</dbReference>
<dbReference type="InterPro" id="IPR036737">
    <property type="entry name" value="OmpA-like_sf"/>
</dbReference>
<comment type="subcellular location">
    <subcellularLocation>
        <location evidence="1">Cell outer membrane</location>
    </subcellularLocation>
</comment>
<dbReference type="InterPro" id="IPR006664">
    <property type="entry name" value="OMP_bac"/>
</dbReference>
<keyword evidence="8" id="KW-1185">Reference proteome</keyword>
<evidence type="ECO:0000259" key="6">
    <source>
        <dbReference type="PROSITE" id="PS51123"/>
    </source>
</evidence>
<dbReference type="PRINTS" id="PR01021">
    <property type="entry name" value="OMPADOMAIN"/>
</dbReference>
<dbReference type="EMBL" id="BMER01000001">
    <property type="protein sequence ID" value="GGG81844.1"/>
    <property type="molecule type" value="Genomic_DNA"/>
</dbReference>
<feature type="domain" description="OmpA-like" evidence="6">
    <location>
        <begin position="315"/>
        <end position="430"/>
    </location>
</feature>
<dbReference type="PANTHER" id="PTHR30329:SF21">
    <property type="entry name" value="LIPOPROTEIN YIAD-RELATED"/>
    <property type="match status" value="1"/>
</dbReference>
<keyword evidence="3" id="KW-0998">Cell outer membrane</keyword>
<evidence type="ECO:0000313" key="8">
    <source>
        <dbReference type="Proteomes" id="UP000660862"/>
    </source>
</evidence>
<name>A0A917HL84_9SPHI</name>
<dbReference type="InterPro" id="IPR050330">
    <property type="entry name" value="Bact_OuterMem_StrucFunc"/>
</dbReference>
<comment type="caution">
    <text evidence="7">The sequence shown here is derived from an EMBL/GenBank/DDBJ whole genome shotgun (WGS) entry which is preliminary data.</text>
</comment>
<evidence type="ECO:0000313" key="7">
    <source>
        <dbReference type="EMBL" id="GGG81844.1"/>
    </source>
</evidence>
<dbReference type="AlphaFoldDB" id="A0A917HL84"/>
<evidence type="ECO:0000256" key="4">
    <source>
        <dbReference type="PROSITE-ProRule" id="PRU00473"/>
    </source>
</evidence>
<feature type="region of interest" description="Disordered" evidence="5">
    <location>
        <begin position="394"/>
        <end position="430"/>
    </location>
</feature>
<evidence type="ECO:0000256" key="2">
    <source>
        <dbReference type="ARBA" id="ARBA00023136"/>
    </source>
</evidence>
<dbReference type="Proteomes" id="UP000660862">
    <property type="component" value="Unassembled WGS sequence"/>
</dbReference>
<dbReference type="GO" id="GO:0009279">
    <property type="term" value="C:cell outer membrane"/>
    <property type="evidence" value="ECO:0007669"/>
    <property type="project" value="UniProtKB-SubCell"/>
</dbReference>
<dbReference type="Pfam" id="PF00691">
    <property type="entry name" value="OmpA"/>
    <property type="match status" value="1"/>
</dbReference>
<evidence type="ECO:0000256" key="5">
    <source>
        <dbReference type="SAM" id="MobiDB-lite"/>
    </source>
</evidence>